<dbReference type="RefSeq" id="WP_176780629.1">
    <property type="nucleotide sequence ID" value="NZ_FMWB01000036.1"/>
</dbReference>
<dbReference type="Proteomes" id="UP000183046">
    <property type="component" value="Unassembled WGS sequence"/>
</dbReference>
<sequence length="97" mass="10822">ETQMQKTAESEVVIDVKENQPPKCELDVKESSSSWRANANCKDPDGRISRHHWFVNDEKQGLSGSVITISKRTYPQAPHIVLTATDDAGADSEPVEW</sequence>
<comment type="caution">
    <text evidence="1">The sequence shown here is derived from an EMBL/GenBank/DDBJ whole genome shotgun (WGS) entry which is preliminary data.</text>
</comment>
<protein>
    <submittedName>
        <fullName evidence="1">Uncharacterized protein</fullName>
    </submittedName>
</protein>
<organism evidence="1 2">
    <name type="scientific">Pseudomonas oryzihabitans</name>
    <dbReference type="NCBI Taxonomy" id="47885"/>
    <lineage>
        <taxon>Bacteria</taxon>
        <taxon>Pseudomonadati</taxon>
        <taxon>Pseudomonadota</taxon>
        <taxon>Gammaproteobacteria</taxon>
        <taxon>Pseudomonadales</taxon>
        <taxon>Pseudomonadaceae</taxon>
        <taxon>Pseudomonas</taxon>
    </lineage>
</organism>
<reference evidence="2" key="1">
    <citation type="submission" date="2016-10" db="EMBL/GenBank/DDBJ databases">
        <authorList>
            <person name="de Groot N.N."/>
        </authorList>
    </citation>
    <scope>NUCLEOTIDE SEQUENCE [LARGE SCALE GENOMIC DNA]</scope>
    <source>
        <strain evidence="2">DSM 15758</strain>
    </source>
</reference>
<feature type="non-terminal residue" evidence="1">
    <location>
        <position position="1"/>
    </location>
</feature>
<dbReference type="AlphaFoldDB" id="A0A1G5PIB9"/>
<proteinExistence type="predicted"/>
<evidence type="ECO:0000313" key="2">
    <source>
        <dbReference type="Proteomes" id="UP000183046"/>
    </source>
</evidence>
<name>A0A1G5PIB9_9PSED</name>
<accession>A0A1G5PIB9</accession>
<dbReference type="EMBL" id="FMWB01000036">
    <property type="protein sequence ID" value="SCZ48830.1"/>
    <property type="molecule type" value="Genomic_DNA"/>
</dbReference>
<evidence type="ECO:0000313" key="1">
    <source>
        <dbReference type="EMBL" id="SCZ48830.1"/>
    </source>
</evidence>
<gene>
    <name evidence="1" type="ORF">SAMN05216279_1361</name>
</gene>